<name>A0A9Q3VCR5_CLOBO</name>
<reference evidence="1" key="2">
    <citation type="journal article" date="2021" name="Microorganisms">
        <title>Extensive Genome Exploration of Clostridium botulinum Group III Field Strains.</title>
        <authorList>
            <person name="Fillo S."/>
            <person name="Giordani F."/>
            <person name="Tonon E."/>
            <person name="Drigo I."/>
            <person name="Anselmo A."/>
            <person name="Fortunato A."/>
            <person name="Lista F."/>
            <person name="Bano L."/>
        </authorList>
    </citation>
    <scope>NUCLEOTIDE SEQUENCE</scope>
    <source>
        <strain evidence="1">IZSVe-TV_9877_3_12</strain>
    </source>
</reference>
<protein>
    <submittedName>
        <fullName evidence="1">Uncharacterized protein</fullName>
    </submittedName>
</protein>
<proteinExistence type="predicted"/>
<dbReference type="AlphaFoldDB" id="A0A9Q3VCR5"/>
<evidence type="ECO:0000313" key="1">
    <source>
        <dbReference type="EMBL" id="MCD3196088.1"/>
    </source>
</evidence>
<accession>A0A9Q3VCR5</accession>
<organism evidence="1 2">
    <name type="scientific">Clostridium botulinum C</name>
    <dbReference type="NCBI Taxonomy" id="36828"/>
    <lineage>
        <taxon>Bacteria</taxon>
        <taxon>Bacillati</taxon>
        <taxon>Bacillota</taxon>
        <taxon>Clostridia</taxon>
        <taxon>Eubacteriales</taxon>
        <taxon>Clostridiaceae</taxon>
        <taxon>Clostridium</taxon>
    </lineage>
</organism>
<dbReference type="Proteomes" id="UP000813637">
    <property type="component" value="Unassembled WGS sequence"/>
</dbReference>
<gene>
    <name evidence="1" type="ORF">G8S53_12540</name>
</gene>
<dbReference type="EMBL" id="JAAMYB010000024">
    <property type="protein sequence ID" value="MCD3196088.1"/>
    <property type="molecule type" value="Genomic_DNA"/>
</dbReference>
<comment type="caution">
    <text evidence="1">The sequence shown here is derived from an EMBL/GenBank/DDBJ whole genome shotgun (WGS) entry which is preliminary data.</text>
</comment>
<evidence type="ECO:0000313" key="2">
    <source>
        <dbReference type="Proteomes" id="UP000813637"/>
    </source>
</evidence>
<sequence length="254" mass="30220">MGSKMINREYYITLKNELYNSNNITNEELVILSLIKRNYSPIKEISIISINMIMNYMYVLNRNSNMIKIIKNSINNLISKGYIKQIMNLHYSPIEFDTIKNQDVFYVEIENDFDNYFCIYDYDLDKIFKYLHNTNIDRFAFVRYYIAIQRVINNDAQFGWLTHNSIKNIINHSKTISKYNKILANELNLIIYNNDYMTPDRHYCSTYFGKYGDNVNFNKQLQIEIGAKGLISTNKFNSNIKRSNTQKRNLTKIN</sequence>
<reference evidence="1" key="1">
    <citation type="submission" date="2020-02" db="EMBL/GenBank/DDBJ databases">
        <authorList>
            <person name="Fillo S."/>
            <person name="Giordani F."/>
            <person name="Tonon E."/>
            <person name="Drigo I."/>
            <person name="Anselmo A."/>
            <person name="Fortunato A."/>
            <person name="Bano L."/>
            <person name="Lista F."/>
        </authorList>
    </citation>
    <scope>NUCLEOTIDE SEQUENCE</scope>
    <source>
        <strain evidence="1">IZSVe-TV_9877_3_12</strain>
    </source>
</reference>